<dbReference type="SUPFAM" id="SSF46785">
    <property type="entry name" value="Winged helix' DNA-binding domain"/>
    <property type="match status" value="1"/>
</dbReference>
<accession>A0ABT0ZSY8</accession>
<feature type="domain" description="HTH marR-type" evidence="4">
    <location>
        <begin position="4"/>
        <end position="140"/>
    </location>
</feature>
<dbReference type="EMBL" id="JAGSOV010000007">
    <property type="protein sequence ID" value="MCO1653843.1"/>
    <property type="molecule type" value="Genomic_DNA"/>
</dbReference>
<organism evidence="5 6">
    <name type="scientific">Pseudonocardia humida</name>
    <dbReference type="NCBI Taxonomy" id="2800819"/>
    <lineage>
        <taxon>Bacteria</taxon>
        <taxon>Bacillati</taxon>
        <taxon>Actinomycetota</taxon>
        <taxon>Actinomycetes</taxon>
        <taxon>Pseudonocardiales</taxon>
        <taxon>Pseudonocardiaceae</taxon>
        <taxon>Pseudonocardia</taxon>
    </lineage>
</organism>
<dbReference type="InterPro" id="IPR036388">
    <property type="entry name" value="WH-like_DNA-bd_sf"/>
</dbReference>
<dbReference type="PROSITE" id="PS01117">
    <property type="entry name" value="HTH_MARR_1"/>
    <property type="match status" value="1"/>
</dbReference>
<dbReference type="InterPro" id="IPR023187">
    <property type="entry name" value="Tscrpt_reg_MarR-type_CS"/>
</dbReference>
<protein>
    <submittedName>
        <fullName evidence="5">Winged helix-turn-helix transcriptional regulator</fullName>
    </submittedName>
</protein>
<dbReference type="PROSITE" id="PS50995">
    <property type="entry name" value="HTH_MARR_2"/>
    <property type="match status" value="1"/>
</dbReference>
<name>A0ABT0ZSY8_9PSEU</name>
<keyword evidence="6" id="KW-1185">Reference proteome</keyword>
<sequence length="141" mass="15209">MTDLRRLFDDLVRVEIVLWDAVDRRLRAELDLPLGRFEALQAVAGTPTARVQDVADSMAITVGAASKLVDRLEAGGLCERRAHPADRRSSAIVLTAPGRRVLDAAAALVDDELTQRLDGLGAGDVRDLAALLGATRRMLGR</sequence>
<dbReference type="Gene3D" id="1.10.10.10">
    <property type="entry name" value="Winged helix-like DNA-binding domain superfamily/Winged helix DNA-binding domain"/>
    <property type="match status" value="1"/>
</dbReference>
<evidence type="ECO:0000313" key="6">
    <source>
        <dbReference type="Proteomes" id="UP001165283"/>
    </source>
</evidence>
<evidence type="ECO:0000256" key="3">
    <source>
        <dbReference type="ARBA" id="ARBA00023163"/>
    </source>
</evidence>
<keyword evidence="2" id="KW-0238">DNA-binding</keyword>
<gene>
    <name evidence="5" type="ORF">KDL28_02120</name>
</gene>
<dbReference type="RefSeq" id="WP_252435450.1">
    <property type="nucleotide sequence ID" value="NZ_JAGSOV010000007.1"/>
</dbReference>
<dbReference type="InterPro" id="IPR000835">
    <property type="entry name" value="HTH_MarR-typ"/>
</dbReference>
<evidence type="ECO:0000259" key="4">
    <source>
        <dbReference type="PROSITE" id="PS50995"/>
    </source>
</evidence>
<dbReference type="Proteomes" id="UP001165283">
    <property type="component" value="Unassembled WGS sequence"/>
</dbReference>
<dbReference type="Pfam" id="PF12802">
    <property type="entry name" value="MarR_2"/>
    <property type="match status" value="1"/>
</dbReference>
<evidence type="ECO:0000313" key="5">
    <source>
        <dbReference type="EMBL" id="MCO1653843.1"/>
    </source>
</evidence>
<dbReference type="InterPro" id="IPR036390">
    <property type="entry name" value="WH_DNA-bd_sf"/>
</dbReference>
<dbReference type="InterPro" id="IPR039422">
    <property type="entry name" value="MarR/SlyA-like"/>
</dbReference>
<keyword evidence="1" id="KW-0805">Transcription regulation</keyword>
<comment type="caution">
    <text evidence="5">The sequence shown here is derived from an EMBL/GenBank/DDBJ whole genome shotgun (WGS) entry which is preliminary data.</text>
</comment>
<reference evidence="5" key="1">
    <citation type="submission" date="2021-04" db="EMBL/GenBank/DDBJ databases">
        <title>Pseudonocardia sp. nov., isolated from sandy soil of mangrove forest.</title>
        <authorList>
            <person name="Zan Z."/>
            <person name="Huang R."/>
            <person name="Liu W."/>
        </authorList>
    </citation>
    <scope>NUCLEOTIDE SEQUENCE</scope>
    <source>
        <strain evidence="5">S2-4</strain>
    </source>
</reference>
<dbReference type="PANTHER" id="PTHR33164">
    <property type="entry name" value="TRANSCRIPTIONAL REGULATOR, MARR FAMILY"/>
    <property type="match status" value="1"/>
</dbReference>
<proteinExistence type="predicted"/>
<evidence type="ECO:0000256" key="2">
    <source>
        <dbReference type="ARBA" id="ARBA00023125"/>
    </source>
</evidence>
<dbReference type="SMART" id="SM00347">
    <property type="entry name" value="HTH_MARR"/>
    <property type="match status" value="1"/>
</dbReference>
<dbReference type="PANTHER" id="PTHR33164:SF94">
    <property type="entry name" value="TRANSCRIPTIONAL REGULATORY PROTEIN-RELATED"/>
    <property type="match status" value="1"/>
</dbReference>
<keyword evidence="3" id="KW-0804">Transcription</keyword>
<evidence type="ECO:0000256" key="1">
    <source>
        <dbReference type="ARBA" id="ARBA00023015"/>
    </source>
</evidence>